<sequence>MMIMRDDLENTDPDYADHNLLELKFMKWSLKPKYIVSQQMVLLSESDEDSGPRLIKTDFPPSEVTAVTLKAL</sequence>
<dbReference type="Proteomes" id="UP000277204">
    <property type="component" value="Unassembled WGS sequence"/>
</dbReference>
<dbReference type="AlphaFoldDB" id="A0A183MJ24"/>
<accession>A0A183MJ24</accession>
<gene>
    <name evidence="1" type="ORF">SMRZ_LOCUS16049</name>
</gene>
<keyword evidence="2" id="KW-1185">Reference proteome</keyword>
<proteinExistence type="predicted"/>
<evidence type="ECO:0000313" key="1">
    <source>
        <dbReference type="EMBL" id="VDP19844.1"/>
    </source>
</evidence>
<dbReference type="EMBL" id="UZAI01017053">
    <property type="protein sequence ID" value="VDP19844.1"/>
    <property type="molecule type" value="Genomic_DNA"/>
</dbReference>
<protein>
    <submittedName>
        <fullName evidence="1">Uncharacterized protein</fullName>
    </submittedName>
</protein>
<name>A0A183MJ24_9TREM</name>
<evidence type="ECO:0000313" key="2">
    <source>
        <dbReference type="Proteomes" id="UP000277204"/>
    </source>
</evidence>
<reference evidence="1 2" key="1">
    <citation type="submission" date="2018-11" db="EMBL/GenBank/DDBJ databases">
        <authorList>
            <consortium name="Pathogen Informatics"/>
        </authorList>
    </citation>
    <scope>NUCLEOTIDE SEQUENCE [LARGE SCALE GENOMIC DNA]</scope>
    <source>
        <strain evidence="1 2">Zambia</strain>
    </source>
</reference>
<organism evidence="1 2">
    <name type="scientific">Schistosoma margrebowiei</name>
    <dbReference type="NCBI Taxonomy" id="48269"/>
    <lineage>
        <taxon>Eukaryota</taxon>
        <taxon>Metazoa</taxon>
        <taxon>Spiralia</taxon>
        <taxon>Lophotrochozoa</taxon>
        <taxon>Platyhelminthes</taxon>
        <taxon>Trematoda</taxon>
        <taxon>Digenea</taxon>
        <taxon>Strigeidida</taxon>
        <taxon>Schistosomatoidea</taxon>
        <taxon>Schistosomatidae</taxon>
        <taxon>Schistosoma</taxon>
    </lineage>
</organism>